<comment type="caution">
    <text evidence="10">Lacks conserved residue(s) required for the propagation of feature annotation.</text>
</comment>
<sequence length="363" mass="40370">MKVIISGGGTGGHIYPAIAIGQKLEKEIKDVKIYYVGIKGGPEESIAHKYGYEFIDLPAMGIPRRLNKKLFRAIIKNLEGFRKAKKIIRELKPDLVIGTGGYVCAPILYQASKAHIPSLVHESNSYPGMASKFLSNKVDKVLISYKEAKKHFKYQENIVVTGNPVRTSFSLTYTDKDLDDLGIKKDRPVVFSFGGSNGSYYMNEAVKDLSAKLDGSYYLIHQTGKKNYEDFLKEASESPYLKVFAYIDNIDLFYAVSDLVIASSGAMSLSEISAVGKASILIPKSYTTENHQQFNAQTYVDNKASIMILEKDLSADILDEKIKEIINDKARLKEMGSRAKALSDEDASDKIYEIIKGLIKDAK</sequence>
<dbReference type="NCBIfam" id="TIGR01133">
    <property type="entry name" value="murG"/>
    <property type="match status" value="1"/>
</dbReference>
<comment type="subcellular location">
    <subcellularLocation>
        <location evidence="10">Cell membrane</location>
        <topology evidence="10">Peripheral membrane protein</topology>
        <orientation evidence="10">Cytoplasmic side</orientation>
    </subcellularLocation>
</comment>
<keyword evidence="2 10" id="KW-0132">Cell division</keyword>
<dbReference type="PANTHER" id="PTHR21015:SF22">
    <property type="entry name" value="GLYCOSYLTRANSFERASE"/>
    <property type="match status" value="1"/>
</dbReference>
<dbReference type="HAMAP" id="MF_00033">
    <property type="entry name" value="MurG"/>
    <property type="match status" value="1"/>
</dbReference>
<dbReference type="InterPro" id="IPR007235">
    <property type="entry name" value="Glyco_trans_28_C"/>
</dbReference>
<comment type="function">
    <text evidence="10">Cell wall formation. Catalyzes the transfer of a GlcNAc subunit on undecaprenyl-pyrophosphoryl-MurNAc-pentapeptide (lipid intermediate I) to form undecaprenyl-pyrophosphoryl-MurNAc-(pentapeptide)GlcNAc (lipid intermediate II).</text>
</comment>
<dbReference type="GO" id="GO:0051991">
    <property type="term" value="F:UDP-N-acetyl-D-glucosamine:N-acetylmuramoyl-L-alanyl-D-glutamyl-meso-2,6-diaminopimelyl-D-alanyl-D-alanine-diphosphoundecaprenol 4-beta-N-acetylglucosaminlytransferase activity"/>
    <property type="evidence" value="ECO:0007669"/>
    <property type="project" value="RHEA"/>
</dbReference>
<keyword evidence="8 10" id="KW-0131">Cell cycle</keyword>
<evidence type="ECO:0000259" key="12">
    <source>
        <dbReference type="Pfam" id="PF04101"/>
    </source>
</evidence>
<dbReference type="Pfam" id="PF03033">
    <property type="entry name" value="Glyco_transf_28"/>
    <property type="match status" value="1"/>
</dbReference>
<dbReference type="GO" id="GO:0071555">
    <property type="term" value="P:cell wall organization"/>
    <property type="evidence" value="ECO:0007669"/>
    <property type="project" value="UniProtKB-KW"/>
</dbReference>
<accession>A0A133K954</accession>
<proteinExistence type="inferred from homology"/>
<protein>
    <recommendedName>
        <fullName evidence="10">UDP-N-acetylglucosamine--N-acetylmuramyl-(pentapeptide) pyrophosphoryl-undecaprenol N-acetylglucosamine transferase</fullName>
        <ecNumber evidence="10">2.4.1.227</ecNumber>
    </recommendedName>
    <alternativeName>
        <fullName evidence="10">Undecaprenyl-PP-MurNAc-pentapeptide-UDPGlcNAc GlcNAc transferase</fullName>
    </alternativeName>
</protein>
<organism evidence="13 14">
    <name type="scientific">Anaerococcus tetradius</name>
    <dbReference type="NCBI Taxonomy" id="33036"/>
    <lineage>
        <taxon>Bacteria</taxon>
        <taxon>Bacillati</taxon>
        <taxon>Bacillota</taxon>
        <taxon>Tissierellia</taxon>
        <taxon>Tissierellales</taxon>
        <taxon>Peptoniphilaceae</taxon>
        <taxon>Anaerococcus</taxon>
    </lineage>
</organism>
<gene>
    <name evidence="10" type="primary">murG</name>
    <name evidence="13" type="ORF">HMPREF3200_01908</name>
</gene>
<feature type="domain" description="Glycosyltransferase family 28 N-terminal" evidence="11">
    <location>
        <begin position="3"/>
        <end position="143"/>
    </location>
</feature>
<dbReference type="STRING" id="33036.HMPREF3200_01908"/>
<dbReference type="SUPFAM" id="SSF53756">
    <property type="entry name" value="UDP-Glycosyltransferase/glycogen phosphorylase"/>
    <property type="match status" value="1"/>
</dbReference>
<dbReference type="GO" id="GO:0005886">
    <property type="term" value="C:plasma membrane"/>
    <property type="evidence" value="ECO:0007669"/>
    <property type="project" value="UniProtKB-SubCell"/>
</dbReference>
<evidence type="ECO:0000256" key="3">
    <source>
        <dbReference type="ARBA" id="ARBA00022676"/>
    </source>
</evidence>
<comment type="similarity">
    <text evidence="10">Belongs to the glycosyltransferase 28 family. MurG subfamily.</text>
</comment>
<keyword evidence="4 10" id="KW-0808">Transferase</keyword>
<comment type="catalytic activity">
    <reaction evidence="10">
        <text>di-trans,octa-cis-undecaprenyl diphospho-N-acetyl-alpha-D-muramoyl-L-alanyl-D-glutamyl-meso-2,6-diaminopimeloyl-D-alanyl-D-alanine + UDP-N-acetyl-alpha-D-glucosamine = di-trans,octa-cis-undecaprenyl diphospho-[N-acetyl-alpha-D-glucosaminyl-(1-&gt;4)]-N-acetyl-alpha-D-muramoyl-L-alanyl-D-glutamyl-meso-2,6-diaminopimeloyl-D-alanyl-D-alanine + UDP + H(+)</text>
        <dbReference type="Rhea" id="RHEA:31227"/>
        <dbReference type="ChEBI" id="CHEBI:15378"/>
        <dbReference type="ChEBI" id="CHEBI:57705"/>
        <dbReference type="ChEBI" id="CHEBI:58223"/>
        <dbReference type="ChEBI" id="CHEBI:61387"/>
        <dbReference type="ChEBI" id="CHEBI:61388"/>
        <dbReference type="EC" id="2.4.1.227"/>
    </reaction>
</comment>
<dbReference type="GO" id="GO:0008360">
    <property type="term" value="P:regulation of cell shape"/>
    <property type="evidence" value="ECO:0007669"/>
    <property type="project" value="UniProtKB-KW"/>
</dbReference>
<dbReference type="RefSeq" id="WP_060929942.1">
    <property type="nucleotide sequence ID" value="NZ_CAMPNK010000042.1"/>
</dbReference>
<feature type="binding site" evidence="10">
    <location>
        <position position="166"/>
    </location>
    <ligand>
        <name>UDP-N-acetyl-alpha-D-glucosamine</name>
        <dbReference type="ChEBI" id="CHEBI:57705"/>
    </ligand>
</feature>
<name>A0A133K954_9FIRM</name>
<keyword evidence="9 10" id="KW-0961">Cell wall biogenesis/degradation</keyword>
<dbReference type="Proteomes" id="UP000070383">
    <property type="component" value="Unassembled WGS sequence"/>
</dbReference>
<dbReference type="AlphaFoldDB" id="A0A133K954"/>
<feature type="binding site" evidence="10">
    <location>
        <position position="124"/>
    </location>
    <ligand>
        <name>UDP-N-acetyl-alpha-D-glucosamine</name>
        <dbReference type="ChEBI" id="CHEBI:57705"/>
    </ligand>
</feature>
<reference evidence="14" key="1">
    <citation type="submission" date="2016-01" db="EMBL/GenBank/DDBJ databases">
        <authorList>
            <person name="Mitreva M."/>
            <person name="Pepin K.H."/>
            <person name="Mihindukulasuriya K.A."/>
            <person name="Fulton R."/>
            <person name="Fronick C."/>
            <person name="O'Laughlin M."/>
            <person name="Miner T."/>
            <person name="Herter B."/>
            <person name="Rosa B.A."/>
            <person name="Cordes M."/>
            <person name="Tomlinson C."/>
            <person name="Wollam A."/>
            <person name="Palsikar V.B."/>
            <person name="Mardis E.R."/>
            <person name="Wilson R.K."/>
        </authorList>
    </citation>
    <scope>NUCLEOTIDE SEQUENCE [LARGE SCALE GENOMIC DNA]</scope>
    <source>
        <strain evidence="14">MJR8151</strain>
    </source>
</reference>
<keyword evidence="5 10" id="KW-0133">Cell shape</keyword>
<feature type="binding site" evidence="10">
    <location>
        <position position="292"/>
    </location>
    <ligand>
        <name>UDP-N-acetyl-alpha-D-glucosamine</name>
        <dbReference type="ChEBI" id="CHEBI:57705"/>
    </ligand>
</feature>
<dbReference type="GO" id="GO:0009252">
    <property type="term" value="P:peptidoglycan biosynthetic process"/>
    <property type="evidence" value="ECO:0007669"/>
    <property type="project" value="UniProtKB-UniRule"/>
</dbReference>
<evidence type="ECO:0000256" key="7">
    <source>
        <dbReference type="ARBA" id="ARBA00023136"/>
    </source>
</evidence>
<evidence type="ECO:0000256" key="9">
    <source>
        <dbReference type="ARBA" id="ARBA00023316"/>
    </source>
</evidence>
<keyword evidence="1 10" id="KW-1003">Cell membrane</keyword>
<dbReference type="InterPro" id="IPR006009">
    <property type="entry name" value="GlcNAc_MurG"/>
</dbReference>
<feature type="binding site" evidence="10">
    <location>
        <position position="196"/>
    </location>
    <ligand>
        <name>UDP-N-acetyl-alpha-D-glucosamine</name>
        <dbReference type="ChEBI" id="CHEBI:57705"/>
    </ligand>
</feature>
<evidence type="ECO:0000256" key="5">
    <source>
        <dbReference type="ARBA" id="ARBA00022960"/>
    </source>
</evidence>
<dbReference type="EMBL" id="LRPM01000101">
    <property type="protein sequence ID" value="KWZ76034.1"/>
    <property type="molecule type" value="Genomic_DNA"/>
</dbReference>
<evidence type="ECO:0000313" key="13">
    <source>
        <dbReference type="EMBL" id="KWZ76034.1"/>
    </source>
</evidence>
<dbReference type="Pfam" id="PF04101">
    <property type="entry name" value="Glyco_tran_28_C"/>
    <property type="match status" value="1"/>
</dbReference>
<dbReference type="Gene3D" id="3.40.50.2000">
    <property type="entry name" value="Glycogen Phosphorylase B"/>
    <property type="match status" value="2"/>
</dbReference>
<evidence type="ECO:0000256" key="4">
    <source>
        <dbReference type="ARBA" id="ARBA00022679"/>
    </source>
</evidence>
<evidence type="ECO:0000256" key="10">
    <source>
        <dbReference type="HAMAP-Rule" id="MF_00033"/>
    </source>
</evidence>
<evidence type="ECO:0000256" key="8">
    <source>
        <dbReference type="ARBA" id="ARBA00023306"/>
    </source>
</evidence>
<dbReference type="InterPro" id="IPR004276">
    <property type="entry name" value="GlycoTrans_28_N"/>
</dbReference>
<keyword evidence="14" id="KW-1185">Reference proteome</keyword>
<feature type="binding site" evidence="10">
    <location>
        <begin position="10"/>
        <end position="12"/>
    </location>
    <ligand>
        <name>UDP-N-acetyl-alpha-D-glucosamine</name>
        <dbReference type="ChEBI" id="CHEBI:57705"/>
    </ligand>
</feature>
<keyword evidence="3 10" id="KW-0328">Glycosyltransferase</keyword>
<evidence type="ECO:0000259" key="11">
    <source>
        <dbReference type="Pfam" id="PF03033"/>
    </source>
</evidence>
<comment type="pathway">
    <text evidence="10">Cell wall biogenesis; peptidoglycan biosynthesis.</text>
</comment>
<dbReference type="PATRIC" id="fig|33036.3.peg.1888"/>
<dbReference type="GO" id="GO:0050511">
    <property type="term" value="F:undecaprenyldiphospho-muramoylpentapeptide beta-N-acetylglucosaminyltransferase activity"/>
    <property type="evidence" value="ECO:0007669"/>
    <property type="project" value="UniProtKB-UniRule"/>
</dbReference>
<keyword evidence="6 10" id="KW-0573">Peptidoglycan synthesis</keyword>
<dbReference type="PANTHER" id="PTHR21015">
    <property type="entry name" value="UDP-N-ACETYLGLUCOSAMINE--N-ACETYLMURAMYL-(PENTAPEPTIDE) PYROPHOSPHORYL-UNDECAPRENOL N-ACETYLGLUCOSAMINE TRANSFERASE 1"/>
    <property type="match status" value="1"/>
</dbReference>
<evidence type="ECO:0000313" key="14">
    <source>
        <dbReference type="Proteomes" id="UP000070383"/>
    </source>
</evidence>
<dbReference type="GO" id="GO:0005975">
    <property type="term" value="P:carbohydrate metabolic process"/>
    <property type="evidence" value="ECO:0007669"/>
    <property type="project" value="InterPro"/>
</dbReference>
<dbReference type="OrthoDB" id="9808936at2"/>
<evidence type="ECO:0000256" key="6">
    <source>
        <dbReference type="ARBA" id="ARBA00022984"/>
    </source>
</evidence>
<dbReference type="GO" id="GO:0051301">
    <property type="term" value="P:cell division"/>
    <property type="evidence" value="ECO:0007669"/>
    <property type="project" value="UniProtKB-KW"/>
</dbReference>
<feature type="domain" description="Glycosyl transferase family 28 C-terminal" evidence="12">
    <location>
        <begin position="189"/>
        <end position="350"/>
    </location>
</feature>
<keyword evidence="7 10" id="KW-0472">Membrane</keyword>
<evidence type="ECO:0000256" key="1">
    <source>
        <dbReference type="ARBA" id="ARBA00022475"/>
    </source>
</evidence>
<feature type="binding site" evidence="10">
    <location>
        <position position="247"/>
    </location>
    <ligand>
        <name>UDP-N-acetyl-alpha-D-glucosamine</name>
        <dbReference type="ChEBI" id="CHEBI:57705"/>
    </ligand>
</feature>
<dbReference type="UniPathway" id="UPA00219"/>
<evidence type="ECO:0000256" key="2">
    <source>
        <dbReference type="ARBA" id="ARBA00022618"/>
    </source>
</evidence>
<comment type="caution">
    <text evidence="13">The sequence shown here is derived from an EMBL/GenBank/DDBJ whole genome shotgun (WGS) entry which is preliminary data.</text>
</comment>
<dbReference type="CDD" id="cd03785">
    <property type="entry name" value="GT28_MurG"/>
    <property type="match status" value="1"/>
</dbReference>
<dbReference type="EC" id="2.4.1.227" evidence="10"/>